<feature type="domain" description="Ig-like" evidence="5">
    <location>
        <begin position="1"/>
        <end position="84"/>
    </location>
</feature>
<dbReference type="SMART" id="SM00408">
    <property type="entry name" value="IGc2"/>
    <property type="match status" value="1"/>
</dbReference>
<keyword evidence="2" id="KW-0963">Cytoplasm</keyword>
<dbReference type="Proteomes" id="UP000265140">
    <property type="component" value="Chromosome 8"/>
</dbReference>
<accession>A0A3P9A5H9</accession>
<dbReference type="InterPro" id="IPR003598">
    <property type="entry name" value="Ig_sub2"/>
</dbReference>
<evidence type="ECO:0000259" key="5">
    <source>
        <dbReference type="PROSITE" id="PS50835"/>
    </source>
</evidence>
<dbReference type="GeneTree" id="ENSGT00940000154756"/>
<keyword evidence="7" id="KW-1185">Reference proteome</keyword>
<dbReference type="SMART" id="SM00409">
    <property type="entry name" value="IG"/>
    <property type="match status" value="1"/>
</dbReference>
<dbReference type="InterPro" id="IPR003599">
    <property type="entry name" value="Ig_sub"/>
</dbReference>
<dbReference type="Ensembl" id="ENSELUT00000024170.3">
    <property type="protein sequence ID" value="ENSELUP00000035976.2"/>
    <property type="gene ID" value="ENSELUG00000015164.3"/>
</dbReference>
<sequence length="190" mass="20919">MIRNGRVLPSMSTEGRTVTLHCELSKPAPSIMWKRGAEILTNVDKYQIRKKDQLVELRIINASLEDSGIYTCICGDQRTTAMLTIKGVLTQEKSQELFFTPFSAKSTTDTAQTSTPAVHPVPASIGPLQPAQTSTPAVHPVLASIGPHHPSDYDTAPDFIEPVEIVTKDQHRSDCYNVLLKCVQCFITIL</sequence>
<organism evidence="6 7">
    <name type="scientific">Esox lucius</name>
    <name type="common">Northern pike</name>
    <dbReference type="NCBI Taxonomy" id="8010"/>
    <lineage>
        <taxon>Eukaryota</taxon>
        <taxon>Metazoa</taxon>
        <taxon>Chordata</taxon>
        <taxon>Craniata</taxon>
        <taxon>Vertebrata</taxon>
        <taxon>Euteleostomi</taxon>
        <taxon>Actinopterygii</taxon>
        <taxon>Neopterygii</taxon>
        <taxon>Teleostei</taxon>
        <taxon>Protacanthopterygii</taxon>
        <taxon>Esociformes</taxon>
        <taxon>Esocidae</taxon>
        <taxon>Esox</taxon>
    </lineage>
</organism>
<dbReference type="Bgee" id="ENSELUG00000015164">
    <property type="expression patterns" value="Expressed in embryo and 1 other cell type or tissue"/>
</dbReference>
<dbReference type="Pfam" id="PF07679">
    <property type="entry name" value="I-set"/>
    <property type="match status" value="1"/>
</dbReference>
<dbReference type="InterPro" id="IPR007110">
    <property type="entry name" value="Ig-like_dom"/>
</dbReference>
<reference evidence="6" key="3">
    <citation type="submission" date="2025-08" db="UniProtKB">
        <authorList>
            <consortium name="Ensembl"/>
        </authorList>
    </citation>
    <scope>IDENTIFICATION</scope>
</reference>
<reference evidence="6" key="2">
    <citation type="submission" date="2020-02" db="EMBL/GenBank/DDBJ databases">
        <title>Esox lucius (northern pike) genome, fEsoLuc1, primary haplotype.</title>
        <authorList>
            <person name="Myers G."/>
            <person name="Karagic N."/>
            <person name="Meyer A."/>
            <person name="Pippel M."/>
            <person name="Reichard M."/>
            <person name="Winkler S."/>
            <person name="Tracey A."/>
            <person name="Sims Y."/>
            <person name="Howe K."/>
            <person name="Rhie A."/>
            <person name="Formenti G."/>
            <person name="Durbin R."/>
            <person name="Fedrigo O."/>
            <person name="Jarvis E.D."/>
        </authorList>
    </citation>
    <scope>NUCLEOTIDE SEQUENCE [LARGE SCALE GENOMIC DNA]</scope>
</reference>
<dbReference type="InterPro" id="IPR052385">
    <property type="entry name" value="Obscurin/Obscurin-like_Reg"/>
</dbReference>
<evidence type="ECO:0000256" key="1">
    <source>
        <dbReference type="ARBA" id="ARBA00004496"/>
    </source>
</evidence>
<evidence type="ECO:0000256" key="2">
    <source>
        <dbReference type="ARBA" id="ARBA00022490"/>
    </source>
</evidence>
<keyword evidence="3" id="KW-0597">Phosphoprotein</keyword>
<dbReference type="AlphaFoldDB" id="A0A3P9A5H9"/>
<proteinExistence type="predicted"/>
<dbReference type="PANTHER" id="PTHR35971">
    <property type="entry name" value="SI:DKEY-31G6.6"/>
    <property type="match status" value="1"/>
</dbReference>
<dbReference type="CDD" id="cd00096">
    <property type="entry name" value="Ig"/>
    <property type="match status" value="1"/>
</dbReference>
<evidence type="ECO:0000256" key="4">
    <source>
        <dbReference type="ARBA" id="ARBA00023157"/>
    </source>
</evidence>
<evidence type="ECO:0000313" key="7">
    <source>
        <dbReference type="Proteomes" id="UP000265140"/>
    </source>
</evidence>
<evidence type="ECO:0000256" key="3">
    <source>
        <dbReference type="ARBA" id="ARBA00022553"/>
    </source>
</evidence>
<comment type="subcellular location">
    <subcellularLocation>
        <location evidence="1">Cytoplasm</location>
    </subcellularLocation>
</comment>
<dbReference type="GO" id="GO:0005737">
    <property type="term" value="C:cytoplasm"/>
    <property type="evidence" value="ECO:0007669"/>
    <property type="project" value="UniProtKB-SubCell"/>
</dbReference>
<reference evidence="7" key="1">
    <citation type="journal article" date="2014" name="PLoS ONE">
        <title>The genome and linkage map of the northern pike (Esox lucius): conserved synteny revealed between the salmonid sister group and the Neoteleostei.</title>
        <authorList>
            <person name="Rondeau E.B."/>
            <person name="Minkley D.R."/>
            <person name="Leong J.S."/>
            <person name="Messmer A.M."/>
            <person name="Jantzen J.R."/>
            <person name="von Schalburg K.R."/>
            <person name="Lemon C."/>
            <person name="Bird N.H."/>
            <person name="Koop B.F."/>
        </authorList>
    </citation>
    <scope>NUCLEOTIDE SEQUENCE</scope>
</reference>
<evidence type="ECO:0000313" key="6">
    <source>
        <dbReference type="Ensembl" id="ENSELUP00000035976.2"/>
    </source>
</evidence>
<dbReference type="Gene3D" id="2.60.40.10">
    <property type="entry name" value="Immunoglobulins"/>
    <property type="match status" value="1"/>
</dbReference>
<dbReference type="PROSITE" id="PS50835">
    <property type="entry name" value="IG_LIKE"/>
    <property type="match status" value="1"/>
</dbReference>
<protein>
    <recommendedName>
        <fullName evidence="5">Ig-like domain-containing protein</fullName>
    </recommendedName>
</protein>
<name>A0A3P9A5H9_ESOLU</name>
<dbReference type="InterPro" id="IPR013098">
    <property type="entry name" value="Ig_I-set"/>
</dbReference>
<dbReference type="PANTHER" id="PTHR35971:SF5">
    <property type="entry name" value="OBSCURIN LIKE CYTOSKELETAL ADAPTOR 1"/>
    <property type="match status" value="1"/>
</dbReference>
<dbReference type="SUPFAM" id="SSF48726">
    <property type="entry name" value="Immunoglobulin"/>
    <property type="match status" value="1"/>
</dbReference>
<keyword evidence="4" id="KW-1015">Disulfide bond</keyword>
<dbReference type="InterPro" id="IPR013783">
    <property type="entry name" value="Ig-like_fold"/>
</dbReference>
<dbReference type="InterPro" id="IPR036179">
    <property type="entry name" value="Ig-like_dom_sf"/>
</dbReference>
<reference evidence="6" key="4">
    <citation type="submission" date="2025-09" db="UniProtKB">
        <authorList>
            <consortium name="Ensembl"/>
        </authorList>
    </citation>
    <scope>IDENTIFICATION</scope>
</reference>